<reference evidence="3" key="2">
    <citation type="journal article" date="2014" name="Nat. Commun.">
        <title>The cavefish genome reveals candidate genes for eye loss.</title>
        <authorList>
            <person name="McGaugh S.E."/>
            <person name="Gross J.B."/>
            <person name="Aken B."/>
            <person name="Blin M."/>
            <person name="Borowsky R."/>
            <person name="Chalopin D."/>
            <person name="Hinaux H."/>
            <person name="Jeffery W.R."/>
            <person name="Keene A."/>
            <person name="Ma L."/>
            <person name="Minx P."/>
            <person name="Murphy D."/>
            <person name="O'Quin K.E."/>
            <person name="Retaux S."/>
            <person name="Rohner N."/>
            <person name="Searle S.M."/>
            <person name="Stahl B.A."/>
            <person name="Tabin C."/>
            <person name="Volff J.N."/>
            <person name="Yoshizawa M."/>
            <person name="Warren W.C."/>
        </authorList>
    </citation>
    <scope>NUCLEOTIDE SEQUENCE [LARGE SCALE GENOMIC DNA]</scope>
    <source>
        <strain evidence="3">female</strain>
    </source>
</reference>
<sequence length="356" mass="39919">MNAVESIKSSPLSSTREDAVGDCFVSVRKRDLERLSTEVMQLREFLPKVINSDIMVALHKAQILDKKLKEQGLQEQKKQQLMQECLHLRSRLEALQAECQKDKEEKIVLREQLWESREQLQQQAEFCTGLGAATCTLLWSASSKEEAVRDILADGKLEPFLSVAGQTLESFVKSLDEEEKPQQQHYNSHEHQFVLALAGVITNIAAVTSGRDFISNSAHILLDTLMQLLGLMKPGVFAKLKVLMLMALYNVSISVKGLTYISESPALIPLIHTLLKDQDSEVCLQALRLLQSLLVESEVVVQFTPDLLRSLPTGRIRQLTSSRHTVLSQTAKEALEDLERLTSTQKSATEKKQSSI</sequence>
<reference evidence="2" key="4">
    <citation type="submission" date="2025-09" db="UniProtKB">
        <authorList>
            <consortium name="Ensembl"/>
        </authorList>
    </citation>
    <scope>IDENTIFICATION</scope>
</reference>
<feature type="coiled-coil region" evidence="1">
    <location>
        <begin position="78"/>
        <end position="112"/>
    </location>
</feature>
<proteinExistence type="predicted"/>
<evidence type="ECO:0000256" key="1">
    <source>
        <dbReference type="SAM" id="Coils"/>
    </source>
</evidence>
<dbReference type="AlphaFoldDB" id="A0A3B1J8T8"/>
<dbReference type="GO" id="GO:0005829">
    <property type="term" value="C:cytosol"/>
    <property type="evidence" value="ECO:0007669"/>
    <property type="project" value="TreeGrafter"/>
</dbReference>
<dbReference type="STRING" id="7994.ENSAMXP00000038633"/>
<dbReference type="PANTHER" id="PTHR15434">
    <property type="entry name" value="HEAT SHOCK FACTOR 2-BINDING PROTEIN"/>
    <property type="match status" value="1"/>
</dbReference>
<dbReference type="InterPro" id="IPR039584">
    <property type="entry name" value="HSF2BP"/>
</dbReference>
<keyword evidence="3" id="KW-1185">Reference proteome</keyword>
<dbReference type="PANTHER" id="PTHR15434:SF2">
    <property type="entry name" value="HEAT SHOCK FACTOR 2-BINDING PROTEIN"/>
    <property type="match status" value="1"/>
</dbReference>
<protein>
    <submittedName>
        <fullName evidence="2">Heat shock transcription factor 2 binding protein</fullName>
    </submittedName>
</protein>
<reference evidence="3" key="1">
    <citation type="submission" date="2013-03" db="EMBL/GenBank/DDBJ databases">
        <authorList>
            <person name="Jeffery W."/>
            <person name="Warren W."/>
            <person name="Wilson R.K."/>
        </authorList>
    </citation>
    <scope>NUCLEOTIDE SEQUENCE</scope>
    <source>
        <strain evidence="3">female</strain>
    </source>
</reference>
<dbReference type="InParanoid" id="A0A3B1J8T8"/>
<reference evidence="2" key="3">
    <citation type="submission" date="2025-08" db="UniProtKB">
        <authorList>
            <consortium name="Ensembl"/>
        </authorList>
    </citation>
    <scope>IDENTIFICATION</scope>
</reference>
<dbReference type="Gene3D" id="1.25.10.10">
    <property type="entry name" value="Leucine-rich Repeat Variant"/>
    <property type="match status" value="1"/>
</dbReference>
<dbReference type="GeneTree" id="ENSGT00390000008490"/>
<evidence type="ECO:0000313" key="2">
    <source>
        <dbReference type="Ensembl" id="ENSAMXP00000038633.1"/>
    </source>
</evidence>
<keyword evidence="1" id="KW-0175">Coiled coil</keyword>
<evidence type="ECO:0000313" key="3">
    <source>
        <dbReference type="Proteomes" id="UP000018467"/>
    </source>
</evidence>
<dbReference type="Proteomes" id="UP000018467">
    <property type="component" value="Unassembled WGS sequence"/>
</dbReference>
<name>A0A3B1J8T8_ASTMX</name>
<dbReference type="InterPro" id="IPR016024">
    <property type="entry name" value="ARM-type_fold"/>
</dbReference>
<dbReference type="InterPro" id="IPR011989">
    <property type="entry name" value="ARM-like"/>
</dbReference>
<dbReference type="SUPFAM" id="SSF48371">
    <property type="entry name" value="ARM repeat"/>
    <property type="match status" value="1"/>
</dbReference>
<accession>A0A3B1J8T8</accession>
<dbReference type="Ensembl" id="ENSAMXT00000045656.1">
    <property type="protein sequence ID" value="ENSAMXP00000038633.1"/>
    <property type="gene ID" value="ENSAMXG00000032880.1"/>
</dbReference>
<organism evidence="2 3">
    <name type="scientific">Astyanax mexicanus</name>
    <name type="common">Blind cave fish</name>
    <name type="synonym">Astyanax fasciatus mexicanus</name>
    <dbReference type="NCBI Taxonomy" id="7994"/>
    <lineage>
        <taxon>Eukaryota</taxon>
        <taxon>Metazoa</taxon>
        <taxon>Chordata</taxon>
        <taxon>Craniata</taxon>
        <taxon>Vertebrata</taxon>
        <taxon>Euteleostomi</taxon>
        <taxon>Actinopterygii</taxon>
        <taxon>Neopterygii</taxon>
        <taxon>Teleostei</taxon>
        <taxon>Ostariophysi</taxon>
        <taxon>Characiformes</taxon>
        <taxon>Characoidei</taxon>
        <taxon>Acestrorhamphidae</taxon>
        <taxon>Acestrorhamphinae</taxon>
        <taxon>Astyanax</taxon>
    </lineage>
</organism>